<dbReference type="STRING" id="1219383.SAMN05421733_101288"/>
<evidence type="ECO:0000256" key="1">
    <source>
        <dbReference type="ARBA" id="ARBA00008761"/>
    </source>
</evidence>
<comment type="similarity">
    <text evidence="1">In the C-terminal section; belongs to the transposase 35 family.</text>
</comment>
<dbReference type="RefSeq" id="WP_092746548.1">
    <property type="nucleotide sequence ID" value="NZ_FMYL01000001.1"/>
</dbReference>
<dbReference type="GO" id="GO:0032196">
    <property type="term" value="P:transposition"/>
    <property type="evidence" value="ECO:0007669"/>
    <property type="project" value="UniProtKB-KW"/>
</dbReference>
<keyword evidence="3" id="KW-0815">Transposition</keyword>
<feature type="domain" description="Probable transposase IS891/IS1136/IS1341" evidence="6">
    <location>
        <begin position="157"/>
        <end position="255"/>
    </location>
</feature>
<dbReference type="GO" id="GO:0006310">
    <property type="term" value="P:DNA recombination"/>
    <property type="evidence" value="ECO:0007669"/>
    <property type="project" value="UniProtKB-KW"/>
</dbReference>
<dbReference type="GO" id="GO:0003677">
    <property type="term" value="F:DNA binding"/>
    <property type="evidence" value="ECO:0007669"/>
    <property type="project" value="UniProtKB-KW"/>
</dbReference>
<evidence type="ECO:0000256" key="4">
    <source>
        <dbReference type="ARBA" id="ARBA00023125"/>
    </source>
</evidence>
<dbReference type="PANTHER" id="PTHR30405:SF25">
    <property type="entry name" value="RNA-GUIDED DNA ENDONUCLEASE INSQ-RELATED"/>
    <property type="match status" value="1"/>
</dbReference>
<protein>
    <submittedName>
        <fullName evidence="8">Transposase, IS605 OrfB family, central region</fullName>
    </submittedName>
</protein>
<dbReference type="EMBL" id="FMYL01000001">
    <property type="protein sequence ID" value="SDB82226.1"/>
    <property type="molecule type" value="Genomic_DNA"/>
</dbReference>
<dbReference type="Proteomes" id="UP000242501">
    <property type="component" value="Unassembled WGS sequence"/>
</dbReference>
<dbReference type="PANTHER" id="PTHR30405">
    <property type="entry name" value="TRANSPOSASE"/>
    <property type="match status" value="1"/>
</dbReference>
<reference evidence="9" key="1">
    <citation type="submission" date="2016-09" db="EMBL/GenBank/DDBJ databases">
        <authorList>
            <person name="Varghese N."/>
            <person name="Submissions S."/>
        </authorList>
    </citation>
    <scope>NUCLEOTIDE SEQUENCE [LARGE SCALE GENOMIC DNA]</scope>
    <source>
        <strain evidence="9">ANC 4422</strain>
    </source>
</reference>
<gene>
    <name evidence="8" type="ORF">SAMN05421733_101288</name>
</gene>
<accession>A0A1G6GM27</accession>
<evidence type="ECO:0000256" key="5">
    <source>
        <dbReference type="ARBA" id="ARBA00023172"/>
    </source>
</evidence>
<evidence type="ECO:0000256" key="2">
    <source>
        <dbReference type="ARBA" id="ARBA00011044"/>
    </source>
</evidence>
<dbReference type="OrthoDB" id="6917293at2"/>
<feature type="domain" description="Cas12f1-like TNB" evidence="7">
    <location>
        <begin position="267"/>
        <end position="337"/>
    </location>
</feature>
<evidence type="ECO:0000256" key="3">
    <source>
        <dbReference type="ARBA" id="ARBA00022578"/>
    </source>
</evidence>
<evidence type="ECO:0000313" key="9">
    <source>
        <dbReference type="Proteomes" id="UP000242501"/>
    </source>
</evidence>
<organism evidence="8 9">
    <name type="scientific">Acinetobacter boissieri</name>
    <dbReference type="NCBI Taxonomy" id="1219383"/>
    <lineage>
        <taxon>Bacteria</taxon>
        <taxon>Pseudomonadati</taxon>
        <taxon>Pseudomonadota</taxon>
        <taxon>Gammaproteobacteria</taxon>
        <taxon>Moraxellales</taxon>
        <taxon>Moraxellaceae</taxon>
        <taxon>Acinetobacter</taxon>
    </lineage>
</organism>
<dbReference type="InterPro" id="IPR010095">
    <property type="entry name" value="Cas12f1-like_TNB"/>
</dbReference>
<keyword evidence="4" id="KW-0238">DNA-binding</keyword>
<sequence>MKTFKLRIKDKHCKVLDQLASEVNFVWNYVNDLCFKHLKKTGQFFSAYDVAKYTKGTSKECGLHSQTVQAVTEELITRRKQFKKAKLNWRVSNKKSARRSLGWIPFKKVAVKYADGYVQYGKHQFKLWDSYGLSKYKVKTGAFVEDSRGRWYVCLVVEAPKIEKTTSTTAIGIDLGLKDLATCSDGVKLKAPKIYRQYEQKLGIAQRANNKKRVKAIHAKIKNIRQNMLHQFTHKLVNSHAMIIVGNVNAKALAQTKLAKSVLDVSWTTFRAMLKYKCENAGVWFEEVNEAYTTQTCSCCSSRLSSPKGRTGLGIREWQCMECGTLHDRDINSALNILALGHERLAGGIPVLRS</sequence>
<dbReference type="Pfam" id="PF07282">
    <property type="entry name" value="Cas12f1-like_TNB"/>
    <property type="match status" value="1"/>
</dbReference>
<proteinExistence type="inferred from homology"/>
<evidence type="ECO:0000259" key="7">
    <source>
        <dbReference type="Pfam" id="PF07282"/>
    </source>
</evidence>
<dbReference type="NCBIfam" id="NF040570">
    <property type="entry name" value="guided_TnpB"/>
    <property type="match status" value="1"/>
</dbReference>
<name>A0A1G6GM27_9GAMM</name>
<keyword evidence="9" id="KW-1185">Reference proteome</keyword>
<dbReference type="NCBIfam" id="TIGR01766">
    <property type="entry name" value="IS200/IS605 family accessory protein TnpB-like domain"/>
    <property type="match status" value="1"/>
</dbReference>
<dbReference type="AlphaFoldDB" id="A0A1G6GM27"/>
<dbReference type="InterPro" id="IPR051399">
    <property type="entry name" value="RNA-guided_DNA_endo/Transpos"/>
</dbReference>
<keyword evidence="5" id="KW-0233">DNA recombination</keyword>
<comment type="similarity">
    <text evidence="2">In the N-terminal section; belongs to the transposase 2 family.</text>
</comment>
<evidence type="ECO:0000259" key="6">
    <source>
        <dbReference type="Pfam" id="PF01385"/>
    </source>
</evidence>
<evidence type="ECO:0000313" key="8">
    <source>
        <dbReference type="EMBL" id="SDB82226.1"/>
    </source>
</evidence>
<dbReference type="Pfam" id="PF01385">
    <property type="entry name" value="OrfB_IS605"/>
    <property type="match status" value="1"/>
</dbReference>
<dbReference type="InterPro" id="IPR001959">
    <property type="entry name" value="Transposase"/>
</dbReference>